<accession>A0A1Q8HX08</accession>
<dbReference type="Proteomes" id="UP000185736">
    <property type="component" value="Unassembled WGS sequence"/>
</dbReference>
<dbReference type="EMBL" id="MSGO01000072">
    <property type="protein sequence ID" value="OLL13384.1"/>
    <property type="molecule type" value="Genomic_DNA"/>
</dbReference>
<comment type="caution">
    <text evidence="2">The sequence shown here is derived from an EMBL/GenBank/DDBJ whole genome shotgun (WGS) entry which is preliminary data.</text>
</comment>
<evidence type="ECO:0000313" key="3">
    <source>
        <dbReference type="Proteomes" id="UP000185736"/>
    </source>
</evidence>
<proteinExistence type="predicted"/>
<dbReference type="AlphaFoldDB" id="A0A1Q8HX08"/>
<protein>
    <submittedName>
        <fullName evidence="2">Uncharacterized protein</fullName>
    </submittedName>
</protein>
<evidence type="ECO:0000256" key="1">
    <source>
        <dbReference type="SAM" id="MobiDB-lite"/>
    </source>
</evidence>
<evidence type="ECO:0000313" key="2">
    <source>
        <dbReference type="EMBL" id="OLL13384.1"/>
    </source>
</evidence>
<feature type="region of interest" description="Disordered" evidence="1">
    <location>
        <begin position="50"/>
        <end position="85"/>
    </location>
</feature>
<sequence length="85" mass="9301">MDRVIELDSEAVGFVVSEQWTMMTDADRQLEAFLTHLLDGPGGSAWETLLTPSPEPRSAPTTPGCARSHRRERRPFGLTSSETGG</sequence>
<name>A0A1Q8HX08_9ACTO</name>
<gene>
    <name evidence="2" type="ORF">BKH32_12545</name>
</gene>
<reference evidence="2 3" key="1">
    <citation type="submission" date="2016-12" db="EMBL/GenBank/DDBJ databases">
        <title>Genomic comparison of strains in the 'Actinomyces naeslundii' group.</title>
        <authorList>
            <person name="Mughal S.R."/>
            <person name="Do T."/>
            <person name="Gilbert S.C."/>
            <person name="Witherden E.A."/>
            <person name="Didelot X."/>
            <person name="Beighton D."/>
        </authorList>
    </citation>
    <scope>NUCLEOTIDE SEQUENCE [LARGE SCALE GENOMIC DNA]</scope>
    <source>
        <strain evidence="2 3">S64C</strain>
    </source>
</reference>
<organism evidence="2 3">
    <name type="scientific">Actinomyces oris</name>
    <dbReference type="NCBI Taxonomy" id="544580"/>
    <lineage>
        <taxon>Bacteria</taxon>
        <taxon>Bacillati</taxon>
        <taxon>Actinomycetota</taxon>
        <taxon>Actinomycetes</taxon>
        <taxon>Actinomycetales</taxon>
        <taxon>Actinomycetaceae</taxon>
        <taxon>Actinomyces</taxon>
    </lineage>
</organism>